<dbReference type="EMBL" id="KM220815">
    <property type="protein sequence ID" value="AIN81158.1"/>
    <property type="molecule type" value="mRNA"/>
</dbReference>
<protein>
    <submittedName>
        <fullName evidence="1">Effector protein OEC112</fullName>
    </submittedName>
</protein>
<feature type="non-terminal residue" evidence="1">
    <location>
        <position position="1"/>
    </location>
</feature>
<gene>
    <name evidence="1" type="primary">OEC112</name>
</gene>
<evidence type="ECO:0000313" key="1">
    <source>
        <dbReference type="EMBL" id="AIN81158.1"/>
    </source>
</evidence>
<accession>A0A088QD42</accession>
<name>A0A088QD42_9PEZI</name>
<dbReference type="IntAct" id="A0A088QD42">
    <property type="interactions" value="1"/>
</dbReference>
<reference evidence="1" key="1">
    <citation type="journal article" date="2014" name="Cell Host Microbe">
        <title>Convergent targeting of a common host protein-network by pathogen effectors from three kingdoms of life.</title>
        <authorList>
            <person name="Wessling R."/>
            <person name="Epple P.M."/>
            <person name="Altmann S."/>
            <person name="He Y."/>
            <person name="Yang L."/>
            <person name="McDonald N."/>
            <person name="Wiley K."/>
            <person name="Bader K.C."/>
            <person name="Glaesser C."/>
            <person name="Mukhtar M.S."/>
            <person name="Haigis S."/>
            <person name="Ghamsari L."/>
            <person name="Stephens A.E."/>
            <person name="Ecker J.R."/>
            <person name="Vidal M."/>
            <person name="Jones J.D.G."/>
            <person name="Mayer K.F.X."/>
            <person name="Ver Loren van Themaat E."/>
            <person name="Schulze-Lefert P."/>
            <person name="Dangl J.L."/>
            <person name="Panstruga R."/>
            <person name="Braun P."/>
        </authorList>
    </citation>
    <scope>NUCLEOTIDE SEQUENCE</scope>
</reference>
<sequence length="91" mass="10042">MTCWYPDGSTSEPGHVPCTQITQNPSACCASQDACSAGLCLSIHGTYRGTCTDQSWNSPNCPMKEYQTCINGNHNLCLSHVYDKFDIRYVN</sequence>
<organism evidence="1">
    <name type="scientific">Golovinomyces orontii</name>
    <dbReference type="NCBI Taxonomy" id="62715"/>
    <lineage>
        <taxon>Eukaryota</taxon>
        <taxon>Fungi</taxon>
        <taxon>Dikarya</taxon>
        <taxon>Ascomycota</taxon>
        <taxon>Pezizomycotina</taxon>
        <taxon>Leotiomycetes</taxon>
        <taxon>Erysiphales</taxon>
        <taxon>Erysiphaceae</taxon>
        <taxon>Golovinomyces</taxon>
    </lineage>
</organism>
<dbReference type="AlphaFoldDB" id="A0A088QD42"/>
<proteinExistence type="evidence at transcript level"/>